<evidence type="ECO:0000313" key="3">
    <source>
        <dbReference type="Proteomes" id="UP001181693"/>
    </source>
</evidence>
<dbReference type="PANTHER" id="PTHR31909:SF2">
    <property type="entry name" value="RIKEN CDNA 2410004P03 GENE"/>
    <property type="match status" value="1"/>
</dbReference>
<dbReference type="PANTHER" id="PTHR31909">
    <property type="entry name" value="CHROMOSOME 20 ORF85 FAMILY MEMBER"/>
    <property type="match status" value="1"/>
</dbReference>
<dbReference type="Proteomes" id="UP001181693">
    <property type="component" value="Unassembled WGS sequence"/>
</dbReference>
<evidence type="ECO:0000313" key="2">
    <source>
        <dbReference type="EMBL" id="DBA25770.1"/>
    </source>
</evidence>
<gene>
    <name evidence="2" type="ORF">GDO54_010119</name>
</gene>
<protein>
    <submittedName>
        <fullName evidence="2">Uncharacterized protein</fullName>
    </submittedName>
</protein>
<dbReference type="EMBL" id="DYDO01000004">
    <property type="protein sequence ID" value="DBA25770.1"/>
    <property type="molecule type" value="Genomic_DNA"/>
</dbReference>
<comment type="caution">
    <text evidence="2">The sequence shown here is derived from an EMBL/GenBank/DDBJ whole genome shotgun (WGS) entry which is preliminary data.</text>
</comment>
<dbReference type="InterPro" id="IPR020339">
    <property type="entry name" value="C20orf85-like"/>
</dbReference>
<reference evidence="2" key="1">
    <citation type="thesis" date="2020" institute="ProQuest LLC" country="789 East Eisenhower Parkway, Ann Arbor, MI, USA">
        <title>Comparative Genomics and Chromosome Evolution.</title>
        <authorList>
            <person name="Mudd A.B."/>
        </authorList>
    </citation>
    <scope>NUCLEOTIDE SEQUENCE</scope>
    <source>
        <strain evidence="2">1538</strain>
        <tissue evidence="2">Blood</tissue>
    </source>
</reference>
<evidence type="ECO:0000256" key="1">
    <source>
        <dbReference type="SAM" id="MobiDB-lite"/>
    </source>
</evidence>
<dbReference type="Pfam" id="PF14945">
    <property type="entry name" value="LLC1"/>
    <property type="match status" value="1"/>
</dbReference>
<keyword evidence="3" id="KW-1185">Reference proteome</keyword>
<feature type="region of interest" description="Disordered" evidence="1">
    <location>
        <begin position="22"/>
        <end position="51"/>
    </location>
</feature>
<proteinExistence type="predicted"/>
<feature type="compositionally biased region" description="Low complexity" evidence="1">
    <location>
        <begin position="24"/>
        <end position="34"/>
    </location>
</feature>
<sequence length="153" mass="17327">MGSRQIPIKRATSAGYRIPDRTTTKLTSTSSVSLGHAGTNHSPVLSNKEKQAWGDAVRKDHVWREFVEAERRGEKKWHENWSFLKEYDALGNKKEIEKLPEQVPVFSDQIPNTTNQNIGSRINTDLGKNLVHMDFVLTSGNQKKRLGTELLPC</sequence>
<accession>A0AAV3ASI2</accession>
<name>A0AAV3ASI2_PYXAD</name>
<organism evidence="2 3">
    <name type="scientific">Pyxicephalus adspersus</name>
    <name type="common">African bullfrog</name>
    <dbReference type="NCBI Taxonomy" id="30357"/>
    <lineage>
        <taxon>Eukaryota</taxon>
        <taxon>Metazoa</taxon>
        <taxon>Chordata</taxon>
        <taxon>Craniata</taxon>
        <taxon>Vertebrata</taxon>
        <taxon>Euteleostomi</taxon>
        <taxon>Amphibia</taxon>
        <taxon>Batrachia</taxon>
        <taxon>Anura</taxon>
        <taxon>Neobatrachia</taxon>
        <taxon>Ranoidea</taxon>
        <taxon>Pyxicephalidae</taxon>
        <taxon>Pyxicephalinae</taxon>
        <taxon>Pyxicephalus</taxon>
    </lineage>
</organism>
<dbReference type="AlphaFoldDB" id="A0AAV3ASI2"/>